<sequence>MTDISGKRIIVTGGARGIGEAAVRAFARSGAAVVSIDLNQEPGEAVAAEATEAGPGTVRFLHGDVSDRAGIDAIIDAAVDHLGGLDVLVNVAGIQKHAAVHEIPDDLMDRIFRINVYGTVYTNSAAFRHMAAGGGGAIINFGSESGLTAEPNNATYGMTKAAVHNWTRSVARDWGPSGIRVNAVLPYVVTPMYTEFRAALTPAELAAHDASTAAQIPLGGRFGDPDRDLAPVLVFLASDDSRFITGQLLPVDGGLISVR</sequence>
<dbReference type="SUPFAM" id="SSF51735">
    <property type="entry name" value="NAD(P)-binding Rossmann-fold domains"/>
    <property type="match status" value="1"/>
</dbReference>
<evidence type="ECO:0000256" key="2">
    <source>
        <dbReference type="ARBA" id="ARBA00023002"/>
    </source>
</evidence>
<name>A0A4R8ZUJ0_9MICO</name>
<dbReference type="GO" id="GO:0016616">
    <property type="term" value="F:oxidoreductase activity, acting on the CH-OH group of donors, NAD or NADP as acceptor"/>
    <property type="evidence" value="ECO:0007669"/>
    <property type="project" value="TreeGrafter"/>
</dbReference>
<dbReference type="PRINTS" id="PR00081">
    <property type="entry name" value="GDHRDH"/>
</dbReference>
<evidence type="ECO:0000313" key="4">
    <source>
        <dbReference type="Proteomes" id="UP000297447"/>
    </source>
</evidence>
<organism evidence="3 4">
    <name type="scientific">Cryobacterium frigoriphilum</name>
    <dbReference type="NCBI Taxonomy" id="1259150"/>
    <lineage>
        <taxon>Bacteria</taxon>
        <taxon>Bacillati</taxon>
        <taxon>Actinomycetota</taxon>
        <taxon>Actinomycetes</taxon>
        <taxon>Micrococcales</taxon>
        <taxon>Microbacteriaceae</taxon>
        <taxon>Cryobacterium</taxon>
    </lineage>
</organism>
<gene>
    <name evidence="3" type="ORF">E3T55_17885</name>
</gene>
<keyword evidence="4" id="KW-1185">Reference proteome</keyword>
<protein>
    <submittedName>
        <fullName evidence="3">SDR family oxidoreductase</fullName>
    </submittedName>
</protein>
<dbReference type="AlphaFoldDB" id="A0A4R8ZUJ0"/>
<comment type="caution">
    <text evidence="3">The sequence shown here is derived from an EMBL/GenBank/DDBJ whole genome shotgun (WGS) entry which is preliminary data.</text>
</comment>
<reference evidence="3 4" key="1">
    <citation type="submission" date="2019-03" db="EMBL/GenBank/DDBJ databases">
        <title>Genomics of glacier-inhabiting Cryobacterium strains.</title>
        <authorList>
            <person name="Liu Q."/>
            <person name="Xin Y.-H."/>
        </authorList>
    </citation>
    <scope>NUCLEOTIDE SEQUENCE [LARGE SCALE GENOMIC DNA]</scope>
    <source>
        <strain evidence="3 4">Hh14</strain>
    </source>
</reference>
<dbReference type="OrthoDB" id="7064009at2"/>
<comment type="similarity">
    <text evidence="1">Belongs to the short-chain dehydrogenases/reductases (SDR) family.</text>
</comment>
<dbReference type="FunFam" id="3.40.50.720:FF:000084">
    <property type="entry name" value="Short-chain dehydrogenase reductase"/>
    <property type="match status" value="1"/>
</dbReference>
<dbReference type="Gene3D" id="3.40.50.720">
    <property type="entry name" value="NAD(P)-binding Rossmann-like Domain"/>
    <property type="match status" value="1"/>
</dbReference>
<dbReference type="RefSeq" id="WP_134520896.1">
    <property type="nucleotide sequence ID" value="NZ_SOHE01000078.1"/>
</dbReference>
<evidence type="ECO:0000256" key="1">
    <source>
        <dbReference type="ARBA" id="ARBA00006484"/>
    </source>
</evidence>
<dbReference type="InterPro" id="IPR036291">
    <property type="entry name" value="NAD(P)-bd_dom_sf"/>
</dbReference>
<dbReference type="InterPro" id="IPR002347">
    <property type="entry name" value="SDR_fam"/>
</dbReference>
<accession>A0A4R8ZUJ0</accession>
<dbReference type="PRINTS" id="PR00080">
    <property type="entry name" value="SDRFAMILY"/>
</dbReference>
<dbReference type="Pfam" id="PF13561">
    <property type="entry name" value="adh_short_C2"/>
    <property type="match status" value="1"/>
</dbReference>
<dbReference type="NCBIfam" id="NF005559">
    <property type="entry name" value="PRK07231.1"/>
    <property type="match status" value="1"/>
</dbReference>
<evidence type="ECO:0000313" key="3">
    <source>
        <dbReference type="EMBL" id="TFD45979.1"/>
    </source>
</evidence>
<dbReference type="CDD" id="cd05233">
    <property type="entry name" value="SDR_c"/>
    <property type="match status" value="1"/>
</dbReference>
<dbReference type="PANTHER" id="PTHR42760">
    <property type="entry name" value="SHORT-CHAIN DEHYDROGENASES/REDUCTASES FAMILY MEMBER"/>
    <property type="match status" value="1"/>
</dbReference>
<proteinExistence type="inferred from homology"/>
<keyword evidence="2" id="KW-0560">Oxidoreductase</keyword>
<dbReference type="InterPro" id="IPR020904">
    <property type="entry name" value="Sc_DH/Rdtase_CS"/>
</dbReference>
<dbReference type="EMBL" id="SOHE01000078">
    <property type="protein sequence ID" value="TFD45979.1"/>
    <property type="molecule type" value="Genomic_DNA"/>
</dbReference>
<dbReference type="Proteomes" id="UP000297447">
    <property type="component" value="Unassembled WGS sequence"/>
</dbReference>
<dbReference type="PROSITE" id="PS00061">
    <property type="entry name" value="ADH_SHORT"/>
    <property type="match status" value="1"/>
</dbReference>